<evidence type="ECO:0000313" key="6">
    <source>
        <dbReference type="EMBL" id="ELY21900.1"/>
    </source>
</evidence>
<name>L9UAF1_9GAMM</name>
<reference evidence="6 7" key="1">
    <citation type="journal article" date="2013" name="Genome Announc.">
        <title>Draft Genome of the Marine Gammaproteobacterium Halomonas titanicae.</title>
        <authorList>
            <person name="Sanchez-Porro C."/>
            <person name="de la Haba R.R."/>
            <person name="Cruz-Hernandez N."/>
            <person name="Gonzalez J.M."/>
            <person name="Reyes-Guirao C."/>
            <person name="Navarro-Sampedro L."/>
            <person name="Carballo M."/>
            <person name="Ventosa A."/>
        </authorList>
    </citation>
    <scope>NUCLEOTIDE SEQUENCE [LARGE SCALE GENOMIC DNA]</scope>
    <source>
        <strain evidence="6 7">BH1</strain>
    </source>
</reference>
<dbReference type="EMBL" id="AOPO01000003">
    <property type="protein sequence ID" value="ELY21900.1"/>
    <property type="molecule type" value="Genomic_DNA"/>
</dbReference>
<keyword evidence="2" id="KW-0805">Transcription regulation</keyword>
<organism evidence="6 7">
    <name type="scientific">Vreelandella titanicae BH1</name>
    <dbReference type="NCBI Taxonomy" id="1204738"/>
    <lineage>
        <taxon>Bacteria</taxon>
        <taxon>Pseudomonadati</taxon>
        <taxon>Pseudomonadota</taxon>
        <taxon>Gammaproteobacteria</taxon>
        <taxon>Oceanospirillales</taxon>
        <taxon>Halomonadaceae</taxon>
        <taxon>Vreelandella</taxon>
    </lineage>
</organism>
<evidence type="ECO:0000256" key="2">
    <source>
        <dbReference type="ARBA" id="ARBA00023015"/>
    </source>
</evidence>
<dbReference type="GO" id="GO:0003700">
    <property type="term" value="F:DNA-binding transcription factor activity"/>
    <property type="evidence" value="ECO:0007669"/>
    <property type="project" value="InterPro"/>
</dbReference>
<dbReference type="SUPFAM" id="SSF53850">
    <property type="entry name" value="Periplasmic binding protein-like II"/>
    <property type="match status" value="1"/>
</dbReference>
<dbReference type="PRINTS" id="PR00039">
    <property type="entry name" value="HTHLYSR"/>
</dbReference>
<dbReference type="PANTHER" id="PTHR30126">
    <property type="entry name" value="HTH-TYPE TRANSCRIPTIONAL REGULATOR"/>
    <property type="match status" value="1"/>
</dbReference>
<dbReference type="AlphaFoldDB" id="L9UAF1"/>
<gene>
    <name evidence="6" type="ORF">HALTITAN_1008</name>
</gene>
<dbReference type="Pfam" id="PF00126">
    <property type="entry name" value="HTH_1"/>
    <property type="match status" value="1"/>
</dbReference>
<dbReference type="PROSITE" id="PS50931">
    <property type="entry name" value="HTH_LYSR"/>
    <property type="match status" value="1"/>
</dbReference>
<comment type="caution">
    <text evidence="6">The sequence shown here is derived from an EMBL/GenBank/DDBJ whole genome shotgun (WGS) entry which is preliminary data.</text>
</comment>
<comment type="similarity">
    <text evidence="1">Belongs to the LysR transcriptional regulatory family.</text>
</comment>
<accession>L9UAF1</accession>
<keyword evidence="3 6" id="KW-0238">DNA-binding</keyword>
<evidence type="ECO:0000313" key="7">
    <source>
        <dbReference type="Proteomes" id="UP000011651"/>
    </source>
</evidence>
<evidence type="ECO:0000256" key="3">
    <source>
        <dbReference type="ARBA" id="ARBA00023125"/>
    </source>
</evidence>
<dbReference type="InterPro" id="IPR036390">
    <property type="entry name" value="WH_DNA-bd_sf"/>
</dbReference>
<evidence type="ECO:0000259" key="5">
    <source>
        <dbReference type="PROSITE" id="PS50931"/>
    </source>
</evidence>
<dbReference type="PATRIC" id="fig|1204738.3.peg.1515"/>
<feature type="domain" description="HTH lysR-type" evidence="5">
    <location>
        <begin position="1"/>
        <end position="58"/>
    </location>
</feature>
<dbReference type="Gene3D" id="1.10.10.10">
    <property type="entry name" value="Winged helix-like DNA-binding domain superfamily/Winged helix DNA-binding domain"/>
    <property type="match status" value="1"/>
</dbReference>
<dbReference type="GO" id="GO:0000976">
    <property type="term" value="F:transcription cis-regulatory region binding"/>
    <property type="evidence" value="ECO:0007669"/>
    <property type="project" value="TreeGrafter"/>
</dbReference>
<dbReference type="RefSeq" id="WP_009286731.1">
    <property type="nucleotide sequence ID" value="NZ_AOPO01000003.1"/>
</dbReference>
<dbReference type="CDD" id="cd05466">
    <property type="entry name" value="PBP2_LTTR_substrate"/>
    <property type="match status" value="1"/>
</dbReference>
<dbReference type="InterPro" id="IPR036388">
    <property type="entry name" value="WH-like_DNA-bd_sf"/>
</dbReference>
<dbReference type="InterPro" id="IPR000847">
    <property type="entry name" value="LysR_HTH_N"/>
</dbReference>
<protein>
    <submittedName>
        <fullName evidence="6">Winged helix-turn-helix transcription repressor, DNA-binding</fullName>
    </submittedName>
</protein>
<sequence length="292" mass="33446">MDITWYQDFLALAETGKFTAAASLRQCSQSTLSRRIQLLENHLATQLFDRRVTPIRLTPSGKALTPTASELVRLSQECEQSVRVLDHPLTFASLHTLACNFFPQWISQYSTLDEPLFTRIDTGHKSTENYYMSLVSGRSDFILFYRDTESERYFQRDDFEVLSLGTEELYWVGTPEMAKLCQESCGTIPWLTYARSAQLHELSRPQVARHPEPNRLKRTFEATVSEALKPMVSLGMGIACMPHNMIAPLIEEGRLVRLYPKMPTNHLEIILVRWLGNHNAAADTFWKRLGSN</sequence>
<evidence type="ECO:0000256" key="1">
    <source>
        <dbReference type="ARBA" id="ARBA00009437"/>
    </source>
</evidence>
<proteinExistence type="inferred from homology"/>
<keyword evidence="4" id="KW-0804">Transcription</keyword>
<dbReference type="SUPFAM" id="SSF46785">
    <property type="entry name" value="Winged helix' DNA-binding domain"/>
    <property type="match status" value="1"/>
</dbReference>
<dbReference type="Proteomes" id="UP000011651">
    <property type="component" value="Unassembled WGS sequence"/>
</dbReference>
<dbReference type="Pfam" id="PF03466">
    <property type="entry name" value="LysR_substrate"/>
    <property type="match status" value="1"/>
</dbReference>
<evidence type="ECO:0000256" key="4">
    <source>
        <dbReference type="ARBA" id="ARBA00023163"/>
    </source>
</evidence>
<dbReference type="InterPro" id="IPR005119">
    <property type="entry name" value="LysR_subst-bd"/>
</dbReference>
<dbReference type="Gene3D" id="3.40.190.290">
    <property type="match status" value="1"/>
</dbReference>
<dbReference type="PANTHER" id="PTHR30126:SF2">
    <property type="entry name" value="HTH-TYPE TRANSCRIPTIONAL REGULATOR YJIE"/>
    <property type="match status" value="1"/>
</dbReference>